<dbReference type="NCBIfam" id="TIGR00049">
    <property type="entry name" value="iron-sulfur cluster assembly accessory protein"/>
    <property type="match status" value="1"/>
</dbReference>
<keyword evidence="3" id="KW-0408">Iron</keyword>
<dbReference type="AlphaFoldDB" id="A0A1C6X2S0"/>
<dbReference type="Gene3D" id="2.60.300.12">
    <property type="entry name" value="HesB-like domain"/>
    <property type="match status" value="1"/>
</dbReference>
<evidence type="ECO:0000313" key="6">
    <source>
        <dbReference type="Proteomes" id="UP000507163"/>
    </source>
</evidence>
<evidence type="ECO:0000313" key="5">
    <source>
        <dbReference type="EMBL" id="SCL97304.1"/>
    </source>
</evidence>
<dbReference type="PANTHER" id="PTHR43011">
    <property type="entry name" value="IRON-SULFUR CLUSTER ASSEMBLY 2 HOMOLOG, MITOCHONDRIAL"/>
    <property type="match status" value="1"/>
</dbReference>
<comment type="similarity">
    <text evidence="2">Belongs to the HesB/IscA family.</text>
</comment>
<evidence type="ECO:0000256" key="2">
    <source>
        <dbReference type="ARBA" id="ARBA00006718"/>
    </source>
</evidence>
<dbReference type="GO" id="GO:0005506">
    <property type="term" value="F:iron ion binding"/>
    <property type="evidence" value="ECO:0007669"/>
    <property type="project" value="TreeGrafter"/>
</dbReference>
<comment type="pathway">
    <text evidence="1">Cofactor biosynthesis; iron-sulfur cluster biosynthesis.</text>
</comment>
<name>A0A1C6X2S0_PLACU</name>
<reference evidence="5 6" key="1">
    <citation type="submission" date="2016-08" db="EMBL/GenBank/DDBJ databases">
        <authorList>
            <consortium name="Pathogen Informatics"/>
        </authorList>
    </citation>
    <scope>NUCLEOTIDE SEQUENCE [LARGE SCALE GENOMIC DNA]</scope>
    <source>
        <strain evidence="5 6">AJ</strain>
    </source>
</reference>
<dbReference type="GO" id="GO:0005739">
    <property type="term" value="C:mitochondrion"/>
    <property type="evidence" value="ECO:0007669"/>
    <property type="project" value="TreeGrafter"/>
</dbReference>
<protein>
    <submittedName>
        <fullName evidence="5">Iron-sulfur assembly protein, putative</fullName>
    </submittedName>
</protein>
<evidence type="ECO:0000256" key="4">
    <source>
        <dbReference type="SAM" id="Coils"/>
    </source>
</evidence>
<dbReference type="GO" id="GO:0051537">
    <property type="term" value="F:2 iron, 2 sulfur cluster binding"/>
    <property type="evidence" value="ECO:0007669"/>
    <property type="project" value="TreeGrafter"/>
</dbReference>
<gene>
    <name evidence="5" type="ORF">PCHAJ_000035600</name>
</gene>
<dbReference type="InterPro" id="IPR035903">
    <property type="entry name" value="HesB-like_dom_sf"/>
</dbReference>
<organism evidence="5 6">
    <name type="scientific">Plasmodium chabaudi chabaudi</name>
    <dbReference type="NCBI Taxonomy" id="31271"/>
    <lineage>
        <taxon>Eukaryota</taxon>
        <taxon>Sar</taxon>
        <taxon>Alveolata</taxon>
        <taxon>Apicomplexa</taxon>
        <taxon>Aconoidasida</taxon>
        <taxon>Haemosporida</taxon>
        <taxon>Plasmodiidae</taxon>
        <taxon>Plasmodium</taxon>
        <taxon>Plasmodium (Vinckeia)</taxon>
    </lineage>
</organism>
<keyword evidence="4" id="KW-0175">Coiled coil</keyword>
<dbReference type="GO" id="GO:0016226">
    <property type="term" value="P:iron-sulfur cluster assembly"/>
    <property type="evidence" value="ECO:0007669"/>
    <property type="project" value="InterPro"/>
</dbReference>
<dbReference type="SUPFAM" id="SSF89360">
    <property type="entry name" value="HesB-like domain"/>
    <property type="match status" value="1"/>
</dbReference>
<evidence type="ECO:0000256" key="1">
    <source>
        <dbReference type="ARBA" id="ARBA00005151"/>
    </source>
</evidence>
<dbReference type="InterPro" id="IPR016092">
    <property type="entry name" value="ATAP"/>
</dbReference>
<dbReference type="PANTHER" id="PTHR43011:SF1">
    <property type="entry name" value="IRON-SULFUR CLUSTER ASSEMBLY 2 HOMOLOG, MITOCHONDRIAL"/>
    <property type="match status" value="1"/>
</dbReference>
<proteinExistence type="inferred from homology"/>
<accession>A0A1C6X2S0</accession>
<keyword evidence="3" id="KW-0411">Iron-sulfur</keyword>
<feature type="coiled-coil region" evidence="4">
    <location>
        <begin position="62"/>
        <end position="109"/>
    </location>
</feature>
<evidence type="ECO:0000256" key="3">
    <source>
        <dbReference type="ARBA" id="ARBA00022485"/>
    </source>
</evidence>
<keyword evidence="3" id="KW-0479">Metal-binding</keyword>
<dbReference type="GO" id="GO:0051539">
    <property type="term" value="F:4 iron, 4 sulfur cluster binding"/>
    <property type="evidence" value="ECO:0007669"/>
    <property type="project" value="TreeGrafter"/>
</dbReference>
<dbReference type="EMBL" id="LT608169">
    <property type="protein sequence ID" value="SCL97304.1"/>
    <property type="molecule type" value="Genomic_DNA"/>
</dbReference>
<sequence>MIGLNKMYRYIIRKHSPYYNKWACCATHLGHTFKRIQFYSQTVERNRIINDNNISNNTIYNKNEINKRIDQVEKENKETSVKNPILHVSNEAINKMEEINKKYDNKKALKVQVEAGGCSGFQYFFSLIDKNNINEKDIIAYDKEFVVIINKEACDILKDSKIHYISNLISKKFIIENIQNISSKCSCGNSFDITF</sequence>
<dbReference type="Proteomes" id="UP000507163">
    <property type="component" value="Chromosome 3"/>
</dbReference>
<keyword evidence="3" id="KW-0004">4Fe-4S</keyword>